<dbReference type="Gene3D" id="2.60.120.10">
    <property type="entry name" value="Jelly Rolls"/>
    <property type="match status" value="1"/>
</dbReference>
<protein>
    <submittedName>
        <fullName evidence="2">Cupin</fullName>
    </submittedName>
</protein>
<dbReference type="RefSeq" id="WP_073825107.1">
    <property type="nucleotide sequence ID" value="NZ_JAUNKL010000053.1"/>
</dbReference>
<reference evidence="3" key="1">
    <citation type="submission" date="2016-12" db="EMBL/GenBank/DDBJ databases">
        <authorList>
            <person name="Meng X."/>
        </authorList>
    </citation>
    <scope>NUCLEOTIDE SEQUENCE [LARGE SCALE GENOMIC DNA]</scope>
    <source>
        <strain evidence="3">DSM 20732</strain>
    </source>
</reference>
<dbReference type="InterPro" id="IPR013096">
    <property type="entry name" value="Cupin_2"/>
</dbReference>
<dbReference type="EMBL" id="MQVS01000008">
    <property type="protein sequence ID" value="OKL51271.1"/>
    <property type="molecule type" value="Genomic_DNA"/>
</dbReference>
<evidence type="ECO:0000313" key="3">
    <source>
        <dbReference type="Proteomes" id="UP000185612"/>
    </source>
</evidence>
<dbReference type="InterPro" id="IPR014710">
    <property type="entry name" value="RmlC-like_jellyroll"/>
</dbReference>
<proteinExistence type="predicted"/>
<name>A0A1Q5PUL6_9ACTO</name>
<dbReference type="OrthoDB" id="1121052at2"/>
<organism evidence="2 3">
    <name type="scientific">Buchananella hordeovulneris</name>
    <dbReference type="NCBI Taxonomy" id="52770"/>
    <lineage>
        <taxon>Bacteria</taxon>
        <taxon>Bacillati</taxon>
        <taxon>Actinomycetota</taxon>
        <taxon>Actinomycetes</taxon>
        <taxon>Actinomycetales</taxon>
        <taxon>Actinomycetaceae</taxon>
        <taxon>Buchananella</taxon>
    </lineage>
</organism>
<dbReference type="STRING" id="52770.BSZ40_08140"/>
<feature type="domain" description="Cupin type-2" evidence="1">
    <location>
        <begin position="38"/>
        <end position="102"/>
    </location>
</feature>
<dbReference type="CDD" id="cd02230">
    <property type="entry name" value="cupin_HP0902-like"/>
    <property type="match status" value="1"/>
</dbReference>
<dbReference type="PANTHER" id="PTHR37694">
    <property type="entry name" value="SLR8022 PROTEIN"/>
    <property type="match status" value="1"/>
</dbReference>
<accession>A0A1Q5PUL6</accession>
<dbReference type="Pfam" id="PF07883">
    <property type="entry name" value="Cupin_2"/>
    <property type="match status" value="1"/>
</dbReference>
<dbReference type="SUPFAM" id="SSF51182">
    <property type="entry name" value="RmlC-like cupins"/>
    <property type="match status" value="1"/>
</dbReference>
<comment type="caution">
    <text evidence="2">The sequence shown here is derived from an EMBL/GenBank/DDBJ whole genome shotgun (WGS) entry which is preliminary data.</text>
</comment>
<evidence type="ECO:0000313" key="2">
    <source>
        <dbReference type="EMBL" id="OKL51271.1"/>
    </source>
</evidence>
<sequence>MSDQLTVIADLAELTAVQDDSTVSRTVLKAEGARCVLFAFDAGQVLTEHTAAMPVLITVLSGALRVMADGQDVVLRPGGVIHMTTRLPHAVEALEPTKMALYMLDPRQKPAE</sequence>
<dbReference type="PANTHER" id="PTHR37694:SF1">
    <property type="entry name" value="SLR8022 PROTEIN"/>
    <property type="match status" value="1"/>
</dbReference>
<gene>
    <name evidence="2" type="ORF">BSZ40_08140</name>
</gene>
<dbReference type="InterPro" id="IPR011051">
    <property type="entry name" value="RmlC_Cupin_sf"/>
</dbReference>
<keyword evidence="3" id="KW-1185">Reference proteome</keyword>
<dbReference type="Proteomes" id="UP000185612">
    <property type="component" value="Unassembled WGS sequence"/>
</dbReference>
<dbReference type="AlphaFoldDB" id="A0A1Q5PUL6"/>
<evidence type="ECO:0000259" key="1">
    <source>
        <dbReference type="Pfam" id="PF07883"/>
    </source>
</evidence>